<dbReference type="PROSITE" id="PS50110">
    <property type="entry name" value="RESPONSE_REGULATORY"/>
    <property type="match status" value="1"/>
</dbReference>
<dbReference type="Pfam" id="PF02518">
    <property type="entry name" value="HATPase_c"/>
    <property type="match status" value="1"/>
</dbReference>
<dbReference type="InterPro" id="IPR029016">
    <property type="entry name" value="GAF-like_dom_sf"/>
</dbReference>
<gene>
    <name evidence="10" type="ORF">PZN02_004958</name>
</gene>
<keyword evidence="7" id="KW-1133">Transmembrane helix</keyword>
<dbReference type="SUPFAM" id="SSF47384">
    <property type="entry name" value="Homodimeric domain of signal transducing histidine kinase"/>
    <property type="match status" value="1"/>
</dbReference>
<dbReference type="InterPro" id="IPR003594">
    <property type="entry name" value="HATPase_dom"/>
</dbReference>
<keyword evidence="11" id="KW-1185">Reference proteome</keyword>
<dbReference type="Gene3D" id="3.30.565.10">
    <property type="entry name" value="Histidine kinase-like ATPase, C-terminal domain"/>
    <property type="match status" value="1"/>
</dbReference>
<evidence type="ECO:0000313" key="10">
    <source>
        <dbReference type="EMBL" id="WEX89655.1"/>
    </source>
</evidence>
<dbReference type="SMART" id="SM00387">
    <property type="entry name" value="HATPase_c"/>
    <property type="match status" value="1"/>
</dbReference>
<dbReference type="Gene3D" id="3.40.50.2300">
    <property type="match status" value="1"/>
</dbReference>
<dbReference type="EMBL" id="CP120374">
    <property type="protein sequence ID" value="WEX89655.1"/>
    <property type="molecule type" value="Genomic_DNA"/>
</dbReference>
<reference evidence="10 11" key="1">
    <citation type="submission" date="2023-03" db="EMBL/GenBank/DDBJ databases">
        <authorList>
            <person name="Kaur S."/>
            <person name="Espinosa-Saiz D."/>
            <person name="Velazquez E."/>
            <person name="Menendez E."/>
            <person name="diCenzo G.C."/>
        </authorList>
    </citation>
    <scope>NUCLEOTIDE SEQUENCE [LARGE SCALE GENOMIC DNA]</scope>
    <source>
        <strain evidence="10 11">LMG 24692</strain>
    </source>
</reference>
<dbReference type="EC" id="2.7.13.3" evidence="2"/>
<feature type="modified residue" description="4-aspartylphosphate" evidence="6">
    <location>
        <position position="770"/>
    </location>
</feature>
<dbReference type="Pfam" id="PF00512">
    <property type="entry name" value="HisKA"/>
    <property type="match status" value="1"/>
</dbReference>
<evidence type="ECO:0000259" key="9">
    <source>
        <dbReference type="PROSITE" id="PS50110"/>
    </source>
</evidence>
<dbReference type="Pfam" id="PF19443">
    <property type="entry name" value="DAHL"/>
    <property type="match status" value="1"/>
</dbReference>
<evidence type="ECO:0000256" key="3">
    <source>
        <dbReference type="ARBA" id="ARBA00022553"/>
    </source>
</evidence>
<dbReference type="InterPro" id="IPR003661">
    <property type="entry name" value="HisK_dim/P_dom"/>
</dbReference>
<dbReference type="SMART" id="SM00065">
    <property type="entry name" value="GAF"/>
    <property type="match status" value="1"/>
</dbReference>
<evidence type="ECO:0000313" key="11">
    <source>
        <dbReference type="Proteomes" id="UP001229355"/>
    </source>
</evidence>
<dbReference type="SMART" id="SM00448">
    <property type="entry name" value="REC"/>
    <property type="match status" value="1"/>
</dbReference>
<name>A0ABY8DFI7_9HYPH</name>
<dbReference type="NCBIfam" id="NF010411">
    <property type="entry name" value="PRK13837.1"/>
    <property type="match status" value="1"/>
</dbReference>
<dbReference type="RefSeq" id="WP_280661626.1">
    <property type="nucleotide sequence ID" value="NZ_CP120374.1"/>
</dbReference>
<organism evidence="10 11">
    <name type="scientific">Sinorhizobium garamanticum</name>
    <dbReference type="NCBI Taxonomy" id="680247"/>
    <lineage>
        <taxon>Bacteria</taxon>
        <taxon>Pseudomonadati</taxon>
        <taxon>Pseudomonadota</taxon>
        <taxon>Alphaproteobacteria</taxon>
        <taxon>Hyphomicrobiales</taxon>
        <taxon>Rhizobiaceae</taxon>
        <taxon>Sinorhizobium/Ensifer group</taxon>
        <taxon>Sinorhizobium</taxon>
    </lineage>
</organism>
<dbReference type="InterPro" id="IPR036890">
    <property type="entry name" value="HATPase_C_sf"/>
</dbReference>
<evidence type="ECO:0000259" key="8">
    <source>
        <dbReference type="PROSITE" id="PS50109"/>
    </source>
</evidence>
<protein>
    <recommendedName>
        <fullName evidence="2">histidine kinase</fullName>
        <ecNumber evidence="2">2.7.13.3</ecNumber>
    </recommendedName>
</protein>
<evidence type="ECO:0000256" key="7">
    <source>
        <dbReference type="SAM" id="Phobius"/>
    </source>
</evidence>
<keyword evidence="5" id="KW-0418">Kinase</keyword>
<dbReference type="InterPro" id="IPR004358">
    <property type="entry name" value="Sig_transdc_His_kin-like_C"/>
</dbReference>
<keyword evidence="4" id="KW-0808">Transferase</keyword>
<dbReference type="InterPro" id="IPR001789">
    <property type="entry name" value="Sig_transdc_resp-reg_receiver"/>
</dbReference>
<keyword evidence="7" id="KW-0812">Transmembrane</keyword>
<dbReference type="SUPFAM" id="SSF52172">
    <property type="entry name" value="CheY-like"/>
    <property type="match status" value="1"/>
</dbReference>
<dbReference type="CDD" id="cd00082">
    <property type="entry name" value="HisKA"/>
    <property type="match status" value="1"/>
</dbReference>
<dbReference type="PANTHER" id="PTHR43065">
    <property type="entry name" value="SENSOR HISTIDINE KINASE"/>
    <property type="match status" value="1"/>
</dbReference>
<evidence type="ECO:0000256" key="6">
    <source>
        <dbReference type="PROSITE-ProRule" id="PRU00169"/>
    </source>
</evidence>
<dbReference type="PANTHER" id="PTHR43065:SF42">
    <property type="entry name" value="TWO-COMPONENT SENSOR PPRA"/>
    <property type="match status" value="1"/>
</dbReference>
<dbReference type="InterPro" id="IPR036097">
    <property type="entry name" value="HisK_dim/P_sf"/>
</dbReference>
<dbReference type="InterPro" id="IPR005467">
    <property type="entry name" value="His_kinase_dom"/>
</dbReference>
<accession>A0ABY8DFI7</accession>
<dbReference type="InterPro" id="IPR011006">
    <property type="entry name" value="CheY-like_superfamily"/>
</dbReference>
<feature type="domain" description="Histidine kinase" evidence="8">
    <location>
        <begin position="475"/>
        <end position="698"/>
    </location>
</feature>
<dbReference type="SUPFAM" id="SSF55781">
    <property type="entry name" value="GAF domain-like"/>
    <property type="match status" value="1"/>
</dbReference>
<dbReference type="InterPro" id="IPR045812">
    <property type="entry name" value="DAHL"/>
</dbReference>
<dbReference type="CDD" id="cd17546">
    <property type="entry name" value="REC_hyHK_CKI1_RcsC-like"/>
    <property type="match status" value="1"/>
</dbReference>
<dbReference type="Gene3D" id="3.30.450.40">
    <property type="match status" value="1"/>
</dbReference>
<dbReference type="Proteomes" id="UP001229355">
    <property type="component" value="Chromosome 2"/>
</dbReference>
<feature type="domain" description="Response regulatory" evidence="9">
    <location>
        <begin position="719"/>
        <end position="835"/>
    </location>
</feature>
<dbReference type="SMART" id="SM00388">
    <property type="entry name" value="HisKA"/>
    <property type="match status" value="1"/>
</dbReference>
<evidence type="ECO:0000256" key="5">
    <source>
        <dbReference type="ARBA" id="ARBA00022777"/>
    </source>
</evidence>
<comment type="catalytic activity">
    <reaction evidence="1">
        <text>ATP + protein L-histidine = ADP + protein N-phospho-L-histidine.</text>
        <dbReference type="EC" id="2.7.13.3"/>
    </reaction>
</comment>
<proteinExistence type="predicted"/>
<evidence type="ECO:0000256" key="4">
    <source>
        <dbReference type="ARBA" id="ARBA00022679"/>
    </source>
</evidence>
<evidence type="ECO:0000256" key="2">
    <source>
        <dbReference type="ARBA" id="ARBA00012438"/>
    </source>
</evidence>
<dbReference type="Pfam" id="PF00072">
    <property type="entry name" value="Response_reg"/>
    <property type="match status" value="1"/>
</dbReference>
<dbReference type="Pfam" id="PF01590">
    <property type="entry name" value="GAF"/>
    <property type="match status" value="1"/>
</dbReference>
<dbReference type="PRINTS" id="PR00344">
    <property type="entry name" value="BCTRLSENSOR"/>
</dbReference>
<keyword evidence="7" id="KW-0472">Membrane</keyword>
<feature type="transmembrane region" description="Helical" evidence="7">
    <location>
        <begin position="248"/>
        <end position="269"/>
    </location>
</feature>
<dbReference type="InterPro" id="IPR003018">
    <property type="entry name" value="GAF"/>
</dbReference>
<keyword evidence="3 6" id="KW-0597">Phosphoprotein</keyword>
<dbReference type="SUPFAM" id="SSF55874">
    <property type="entry name" value="ATPase domain of HSP90 chaperone/DNA topoisomerase II/histidine kinase"/>
    <property type="match status" value="1"/>
</dbReference>
<sequence length="838" mass="90866">MRRIRALALVVAGLFIALTYFLFQGLTPEAPHRQRADALQAVILHDAALQRDVLWARAGLLRSYDPLVRSMENLLAATAALPAIAEVARGEAKAEIDRRLLEVTAAVRDQEALVETFKSQNAVLQNSLAYFNHLSGLLAAASDGRRTELNTEIGALTAGMLRFANAPQSGAAAEVEHSLDRFAVLPVDAALAEDVRTLVSHGRLIVTTLPAVDDLVARVQSAPTSERARGLQNVYFAAYERAAARADIFLRLLYVAALALVAYVAYLFVRLRANAHTLKQRLGFEALIASISTHFINLPREEIRAAIGESLSRLVEFAGLDSAQIIVAGDGGPDLSGSYWHRRKAAGTAGTPPAEVADLVLSWRPEGYERQGCICVPDVEALPGSRQKASLRARHVRSWLSIPMRVAGERLGVLALEATARKKHWRDDDIALLRTAVEIFANAIARERGEAEREALQARLYQSQRLEAIGTLAGGIAHEFNNILGAIRGYSEMALAVLLKESRARRYVEQIMKAGERAQDVVEQVLAFGRRRERRLRAIAVEPVIAEAIDLVRASLPATLTMRTRLEAEGVAVMGDATELQQVVMNLCSNAAQAMEERGMLTLVVDTVDARHFMRLSHGSLPAGRYARITVRDTGRGIDRATLERIFEPFFTTKPAGQGTGLGLSTVHGIVGGHGGALNVKSRLGKGATFEVYLPRIEDAAAKADHSPEPPLRTGQGETVLIVDDEKPLVLLGEEMLAALGYEPIGFDGGLAALAAFRTKPTRFDLVLVDEVMPEMTGTELACAIRELRSDVPIVLMTGYAHALRPDRLQAAGIGEVLKKPLLSRALADCLARQLASG</sequence>
<evidence type="ECO:0000256" key="1">
    <source>
        <dbReference type="ARBA" id="ARBA00000085"/>
    </source>
</evidence>
<dbReference type="Gene3D" id="1.10.287.130">
    <property type="match status" value="1"/>
</dbReference>
<dbReference type="PROSITE" id="PS50109">
    <property type="entry name" value="HIS_KIN"/>
    <property type="match status" value="1"/>
</dbReference>